<proteinExistence type="predicted"/>
<dbReference type="Pfam" id="PF08346">
    <property type="entry name" value="AntA"/>
    <property type="match status" value="1"/>
</dbReference>
<dbReference type="EMBL" id="CP051684">
    <property type="protein sequence ID" value="QJD89896.1"/>
    <property type="molecule type" value="Genomic_DNA"/>
</dbReference>
<evidence type="ECO:0000313" key="3">
    <source>
        <dbReference type="Proteomes" id="UP000503117"/>
    </source>
</evidence>
<dbReference type="Proteomes" id="UP000503117">
    <property type="component" value="Chromosome"/>
</dbReference>
<gene>
    <name evidence="2" type="ORF">HH213_07155</name>
</gene>
<protein>
    <recommendedName>
        <fullName evidence="1">AntA/AntB antirepressor domain-containing protein</fullName>
    </recommendedName>
</protein>
<keyword evidence="3" id="KW-1185">Reference proteome</keyword>
<organism evidence="2 3">
    <name type="scientific">Duganella dendranthematis</name>
    <dbReference type="NCBI Taxonomy" id="2728021"/>
    <lineage>
        <taxon>Bacteria</taxon>
        <taxon>Pseudomonadati</taxon>
        <taxon>Pseudomonadota</taxon>
        <taxon>Betaproteobacteria</taxon>
        <taxon>Burkholderiales</taxon>
        <taxon>Oxalobacteraceae</taxon>
        <taxon>Telluria group</taxon>
        <taxon>Duganella</taxon>
    </lineage>
</organism>
<evidence type="ECO:0000313" key="2">
    <source>
        <dbReference type="EMBL" id="QJD89896.1"/>
    </source>
</evidence>
<reference evidence="2 3" key="1">
    <citation type="submission" date="2020-04" db="EMBL/GenBank/DDBJ databases">
        <title>Genome sequencing of novel species.</title>
        <authorList>
            <person name="Heo J."/>
            <person name="Kim S.-J."/>
            <person name="Kim J.-S."/>
            <person name="Hong S.-B."/>
            <person name="Kwon S.-W."/>
        </authorList>
    </citation>
    <scope>NUCLEOTIDE SEQUENCE [LARGE SCALE GENOMIC DNA]</scope>
    <source>
        <strain evidence="2 3">AF9R3</strain>
    </source>
</reference>
<sequence length="218" mass="24389">MQDIGIQSGAVVDGKTIETVDARRLHGFLGSAKAFTTWMLERIEKYGFVDGVDFTTTTNLPNREVSSGGRQRTDYHVSLDMAKELAMVERTDKGREARKYFIECEKKLHEVAPGGRRIRRWLTTIKLLPRLLNYAVLVTLGASMPTSAIQLDTAYTYSLAATAALRQLLETTHGSEFADAFIKEHQNAIGRAVQLTLCGRDDAAVRQRIALLKRSYHT</sequence>
<name>A0ABX6M7D8_9BURK</name>
<feature type="domain" description="AntA/AntB antirepressor" evidence="1">
    <location>
        <begin position="20"/>
        <end position="91"/>
    </location>
</feature>
<dbReference type="RefSeq" id="WP_169111726.1">
    <property type="nucleotide sequence ID" value="NZ_CP051684.1"/>
</dbReference>
<evidence type="ECO:0000259" key="1">
    <source>
        <dbReference type="Pfam" id="PF08346"/>
    </source>
</evidence>
<dbReference type="InterPro" id="IPR013557">
    <property type="entry name" value="AntA/B_antirep"/>
</dbReference>
<accession>A0ABX6M7D8</accession>